<sequence length="170" mass="18771">MLAIASAFRRDRAAVKNDRLKGVDTIARREILLLQQRGRGRAAPRPVSSSFKLSTAPSLLVTLARRSARMAYYPPPPVQAPPAAVYAVPQPVMAQPTMMQQPVMQQPMVMQAARPAVMSPMIASPAGYYDEQKYCGPISLCIGFFIFPCICCCPVDTRRTWIPNKMTVIC</sequence>
<dbReference type="KEGG" id="mpp:MICPUCDRAFT_69299"/>
<name>C1MY65_MICPC</name>
<keyword evidence="2" id="KW-1185">Reference proteome</keyword>
<dbReference type="GeneID" id="9685953"/>
<protein>
    <submittedName>
        <fullName evidence="1">Predicted protein</fullName>
    </submittedName>
</protein>
<gene>
    <name evidence="1" type="ORF">MICPUCDRAFT_69299</name>
</gene>
<proteinExistence type="predicted"/>
<organism evidence="2">
    <name type="scientific">Micromonas pusilla (strain CCMP1545)</name>
    <name type="common">Picoplanktonic green alga</name>
    <dbReference type="NCBI Taxonomy" id="564608"/>
    <lineage>
        <taxon>Eukaryota</taxon>
        <taxon>Viridiplantae</taxon>
        <taxon>Chlorophyta</taxon>
        <taxon>Mamiellophyceae</taxon>
        <taxon>Mamiellales</taxon>
        <taxon>Mamiellaceae</taxon>
        <taxon>Micromonas</taxon>
    </lineage>
</organism>
<reference evidence="1 2" key="1">
    <citation type="journal article" date="2009" name="Science">
        <title>Green evolution and dynamic adaptations revealed by genomes of the marine picoeukaryotes Micromonas.</title>
        <authorList>
            <person name="Worden A.Z."/>
            <person name="Lee J.H."/>
            <person name="Mock T."/>
            <person name="Rouze P."/>
            <person name="Simmons M.P."/>
            <person name="Aerts A.L."/>
            <person name="Allen A.E."/>
            <person name="Cuvelier M.L."/>
            <person name="Derelle E."/>
            <person name="Everett M.V."/>
            <person name="Foulon E."/>
            <person name="Grimwood J."/>
            <person name="Gundlach H."/>
            <person name="Henrissat B."/>
            <person name="Napoli C."/>
            <person name="McDonald S.M."/>
            <person name="Parker M.S."/>
            <person name="Rombauts S."/>
            <person name="Salamov A."/>
            <person name="Von Dassow P."/>
            <person name="Badger J.H."/>
            <person name="Coutinho P.M."/>
            <person name="Demir E."/>
            <person name="Dubchak I."/>
            <person name="Gentemann C."/>
            <person name="Eikrem W."/>
            <person name="Gready J.E."/>
            <person name="John U."/>
            <person name="Lanier W."/>
            <person name="Lindquist E.A."/>
            <person name="Lucas S."/>
            <person name="Mayer K.F."/>
            <person name="Moreau H."/>
            <person name="Not F."/>
            <person name="Otillar R."/>
            <person name="Panaud O."/>
            <person name="Pangilinan J."/>
            <person name="Paulsen I."/>
            <person name="Piegu B."/>
            <person name="Poliakov A."/>
            <person name="Robbens S."/>
            <person name="Schmutz J."/>
            <person name="Toulza E."/>
            <person name="Wyss T."/>
            <person name="Zelensky A."/>
            <person name="Zhou K."/>
            <person name="Armbrust E.V."/>
            <person name="Bhattacharya D."/>
            <person name="Goodenough U.W."/>
            <person name="Van de Peer Y."/>
            <person name="Grigoriev I.V."/>
        </authorList>
    </citation>
    <scope>NUCLEOTIDE SEQUENCE [LARGE SCALE GENOMIC DNA]</scope>
    <source>
        <strain evidence="1 2">CCMP1545</strain>
    </source>
</reference>
<dbReference type="AlphaFoldDB" id="C1MY65"/>
<dbReference type="Proteomes" id="UP000001876">
    <property type="component" value="Unassembled WGS sequence"/>
</dbReference>
<accession>C1MY65</accession>
<dbReference type="EMBL" id="GG663742">
    <property type="protein sequence ID" value="EEH55284.1"/>
    <property type="molecule type" value="Genomic_DNA"/>
</dbReference>
<evidence type="ECO:0000313" key="1">
    <source>
        <dbReference type="EMBL" id="EEH55284.1"/>
    </source>
</evidence>
<evidence type="ECO:0000313" key="2">
    <source>
        <dbReference type="Proteomes" id="UP000001876"/>
    </source>
</evidence>
<dbReference type="RefSeq" id="XP_003060515.1">
    <property type="nucleotide sequence ID" value="XM_003060469.1"/>
</dbReference>